<comment type="caution">
    <text evidence="2">The sequence shown here is derived from an EMBL/GenBank/DDBJ whole genome shotgun (WGS) entry which is preliminary data.</text>
</comment>
<dbReference type="AlphaFoldDB" id="A0A934RZZ8"/>
<dbReference type="RefSeq" id="WP_200360044.1">
    <property type="nucleotide sequence ID" value="NZ_JAENIL010000143.1"/>
</dbReference>
<evidence type="ECO:0000313" key="2">
    <source>
        <dbReference type="EMBL" id="MBK1880750.1"/>
    </source>
</evidence>
<feature type="non-terminal residue" evidence="2">
    <location>
        <position position="319"/>
    </location>
</feature>
<dbReference type="SUPFAM" id="SSF53098">
    <property type="entry name" value="Ribonuclease H-like"/>
    <property type="match status" value="1"/>
</dbReference>
<dbReference type="GO" id="GO:0003677">
    <property type="term" value="F:DNA binding"/>
    <property type="evidence" value="ECO:0007669"/>
    <property type="project" value="InterPro"/>
</dbReference>
<dbReference type="InterPro" id="IPR002559">
    <property type="entry name" value="Transposase_11"/>
</dbReference>
<name>A0A934RZZ8_9BACT</name>
<dbReference type="InterPro" id="IPR012337">
    <property type="entry name" value="RNaseH-like_sf"/>
</dbReference>
<accession>A0A934RZZ8</accession>
<sequence>MDKQDQSAPLLKTMLESLDLSALAKESGWSSKSRKVTALSWCLSLCLASSHRTPSLRVAAAFMGLVNALTITKQAMCKRLAKGGGKLLEKALGAALATKAHCELPSLGSFPRVLIQDSTCISLPKAASKHYPGSSNQYDSSAVMKAQAIYEMVSNRFVGFSLGGYTRNDQSAALDIVELAREGDLILRDLGYLTLESLRQIGGLGAYYLSRYMSGTALYDPATGKRLELTELANPARTVELDVHLGHEARLACRLILVPLKEEVANRRRQKAKANRDRRKSPSEQTLHLLGWQIMLTNCSEQELPASLVFELYSMRWRI</sequence>
<dbReference type="EMBL" id="JAENIL010000143">
    <property type="protein sequence ID" value="MBK1880750.1"/>
    <property type="molecule type" value="Genomic_DNA"/>
</dbReference>
<evidence type="ECO:0000313" key="3">
    <source>
        <dbReference type="Proteomes" id="UP000617628"/>
    </source>
</evidence>
<reference evidence="2" key="1">
    <citation type="submission" date="2021-01" db="EMBL/GenBank/DDBJ databases">
        <title>Modified the classification status of verrucomicrobia.</title>
        <authorList>
            <person name="Feng X."/>
        </authorList>
    </citation>
    <scope>NUCLEOTIDE SEQUENCE</scope>
    <source>
        <strain evidence="2">KCTC 13126</strain>
    </source>
</reference>
<evidence type="ECO:0000259" key="1">
    <source>
        <dbReference type="Pfam" id="PF01609"/>
    </source>
</evidence>
<keyword evidence="3" id="KW-1185">Reference proteome</keyword>
<dbReference type="NCBIfam" id="NF033592">
    <property type="entry name" value="transpos_IS4_1"/>
    <property type="match status" value="1"/>
</dbReference>
<dbReference type="Proteomes" id="UP000617628">
    <property type="component" value="Unassembled WGS sequence"/>
</dbReference>
<dbReference type="Pfam" id="PF01609">
    <property type="entry name" value="DDE_Tnp_1"/>
    <property type="match status" value="1"/>
</dbReference>
<feature type="domain" description="Transposase IS4-like" evidence="1">
    <location>
        <begin position="109"/>
        <end position="319"/>
    </location>
</feature>
<dbReference type="GO" id="GO:0006313">
    <property type="term" value="P:DNA transposition"/>
    <property type="evidence" value="ECO:0007669"/>
    <property type="project" value="InterPro"/>
</dbReference>
<dbReference type="GO" id="GO:0004803">
    <property type="term" value="F:transposase activity"/>
    <property type="evidence" value="ECO:0007669"/>
    <property type="project" value="InterPro"/>
</dbReference>
<proteinExistence type="predicted"/>
<organism evidence="2 3">
    <name type="scientific">Pelagicoccus mobilis</name>
    <dbReference type="NCBI Taxonomy" id="415221"/>
    <lineage>
        <taxon>Bacteria</taxon>
        <taxon>Pseudomonadati</taxon>
        <taxon>Verrucomicrobiota</taxon>
        <taxon>Opitutia</taxon>
        <taxon>Puniceicoccales</taxon>
        <taxon>Pelagicoccaceae</taxon>
        <taxon>Pelagicoccus</taxon>
    </lineage>
</organism>
<protein>
    <submittedName>
        <fullName evidence="2">IS4 family transposase</fullName>
    </submittedName>
</protein>
<gene>
    <name evidence="2" type="ORF">JIN87_27960</name>
</gene>
<dbReference type="InterPro" id="IPR047952">
    <property type="entry name" value="Transpos_IS4"/>
</dbReference>